<keyword evidence="1" id="KW-0812">Transmembrane</keyword>
<reference evidence="3 4" key="2">
    <citation type="submission" date="2017-05" db="EMBL/GenBank/DDBJ databases">
        <title>Complete and WGS of Bordetella genogroups.</title>
        <authorList>
            <person name="Spilker T."/>
            <person name="Lipuma J."/>
        </authorList>
    </citation>
    <scope>NUCLEOTIDE SEQUENCE [LARGE SCALE GENOMIC DNA]</scope>
    <source>
        <strain evidence="3 4">AU9795</strain>
    </source>
</reference>
<dbReference type="EMBL" id="NEVL01000003">
    <property type="protein sequence ID" value="OZI36401.1"/>
    <property type="molecule type" value="Genomic_DNA"/>
</dbReference>
<protein>
    <submittedName>
        <fullName evidence="2">Uncharacterized protein</fullName>
    </submittedName>
</protein>
<keyword evidence="1" id="KW-0472">Membrane</keyword>
<evidence type="ECO:0000313" key="5">
    <source>
        <dbReference type="Proteomes" id="UP000217005"/>
    </source>
</evidence>
<proteinExistence type="predicted"/>
<organism evidence="2 5">
    <name type="scientific">Bordetella genomosp. 1</name>
    <dbReference type="NCBI Taxonomy" id="1395607"/>
    <lineage>
        <taxon>Bacteria</taxon>
        <taxon>Pseudomonadati</taxon>
        <taxon>Pseudomonadota</taxon>
        <taxon>Betaproteobacteria</taxon>
        <taxon>Burkholderiales</taxon>
        <taxon>Alcaligenaceae</taxon>
        <taxon>Bordetella</taxon>
    </lineage>
</organism>
<evidence type="ECO:0000313" key="3">
    <source>
        <dbReference type="EMBL" id="OZI57859.1"/>
    </source>
</evidence>
<evidence type="ECO:0000313" key="2">
    <source>
        <dbReference type="EMBL" id="OZI36401.1"/>
    </source>
</evidence>
<dbReference type="Proteomes" id="UP000216354">
    <property type="component" value="Unassembled WGS sequence"/>
</dbReference>
<evidence type="ECO:0000313" key="4">
    <source>
        <dbReference type="Proteomes" id="UP000216354"/>
    </source>
</evidence>
<dbReference type="Proteomes" id="UP000217005">
    <property type="component" value="Unassembled WGS sequence"/>
</dbReference>
<dbReference type="AlphaFoldDB" id="A0A261SH73"/>
<dbReference type="EMBL" id="NEVR01000005">
    <property type="protein sequence ID" value="OZI57859.1"/>
    <property type="molecule type" value="Genomic_DNA"/>
</dbReference>
<comment type="caution">
    <text evidence="2">The sequence shown here is derived from an EMBL/GenBank/DDBJ whole genome shotgun (WGS) entry which is preliminary data.</text>
</comment>
<gene>
    <name evidence="3" type="ORF">CAL27_20890</name>
    <name evidence="2" type="ORF">CEG14_15495</name>
</gene>
<accession>A0A261SH73</accession>
<sequence>MAANAEITARNTDLIQQIDRNTQDIVDTFQALSGGFRVLQGLGRIARPLACIVGLVAAVLTAGSAWRGFK</sequence>
<name>A0A261SH73_9BORD</name>
<reference evidence="2 5" key="1">
    <citation type="submission" date="2017-05" db="EMBL/GenBank/DDBJ databases">
        <title>Complete and WGS of Bordetella genogroups.</title>
        <authorList>
            <person name="Spilker T."/>
            <person name="LiPuma J."/>
        </authorList>
    </citation>
    <scope>NUCLEOTIDE SEQUENCE [LARGE SCALE GENOMIC DNA]</scope>
    <source>
        <strain evidence="2 5">AU17610</strain>
    </source>
</reference>
<keyword evidence="4" id="KW-1185">Reference proteome</keyword>
<feature type="transmembrane region" description="Helical" evidence="1">
    <location>
        <begin position="45"/>
        <end position="66"/>
    </location>
</feature>
<evidence type="ECO:0000256" key="1">
    <source>
        <dbReference type="SAM" id="Phobius"/>
    </source>
</evidence>
<keyword evidence="1" id="KW-1133">Transmembrane helix</keyword>